<dbReference type="Proteomes" id="UP000800093">
    <property type="component" value="Unassembled WGS sequence"/>
</dbReference>
<dbReference type="EMBL" id="ML986581">
    <property type="protein sequence ID" value="KAF2269885.1"/>
    <property type="molecule type" value="Genomic_DNA"/>
</dbReference>
<accession>A0A9P4NB48</accession>
<evidence type="ECO:0000313" key="1">
    <source>
        <dbReference type="EMBL" id="KAF2269885.1"/>
    </source>
</evidence>
<proteinExistence type="predicted"/>
<comment type="caution">
    <text evidence="1">The sequence shown here is derived from an EMBL/GenBank/DDBJ whole genome shotgun (WGS) entry which is preliminary data.</text>
</comment>
<name>A0A9P4NB48_9PLEO</name>
<sequence>MQFVMFTHLKLTLICLLGHLMTTGILTFGTTKKTSKSLSTIKMLDSVTKKSIITSDHLLAPVSSGLKPQISPPLVPNMKQTHARIPPQSMLSNPSDLSYGGTPLRWKVKSTFSVRPEMVAVSEDEAKHAHGKWCKLKRFIERRFGGDCEVSFNKEPSEASDDIQSPPITNPEVEVPISLPEASKQLDAHTKIIRPRNTEAKSRARKSSKQVVMLINSFAGFLEQIRSATTKGKRQRLEIDQLEKLIIKKARRMVKWHKMEILSTTNQYQAID</sequence>
<protein>
    <submittedName>
        <fullName evidence="1">Uncharacterized protein</fullName>
    </submittedName>
</protein>
<organism evidence="1 2">
    <name type="scientific">Lojkania enalia</name>
    <dbReference type="NCBI Taxonomy" id="147567"/>
    <lineage>
        <taxon>Eukaryota</taxon>
        <taxon>Fungi</taxon>
        <taxon>Dikarya</taxon>
        <taxon>Ascomycota</taxon>
        <taxon>Pezizomycotina</taxon>
        <taxon>Dothideomycetes</taxon>
        <taxon>Pleosporomycetidae</taxon>
        <taxon>Pleosporales</taxon>
        <taxon>Pleosporales incertae sedis</taxon>
        <taxon>Lojkania</taxon>
    </lineage>
</organism>
<gene>
    <name evidence="1" type="ORF">CC78DRAFT_242778</name>
</gene>
<keyword evidence="2" id="KW-1185">Reference proteome</keyword>
<evidence type="ECO:0000313" key="2">
    <source>
        <dbReference type="Proteomes" id="UP000800093"/>
    </source>
</evidence>
<reference evidence="2" key="1">
    <citation type="journal article" date="2020" name="Stud. Mycol.">
        <title>101 Dothideomycetes genomes: A test case for predicting lifestyles and emergence of pathogens.</title>
        <authorList>
            <person name="Haridas S."/>
            <person name="Albert R."/>
            <person name="Binder M."/>
            <person name="Bloem J."/>
            <person name="LaButti K."/>
            <person name="Salamov A."/>
            <person name="Andreopoulos B."/>
            <person name="Baker S."/>
            <person name="Barry K."/>
            <person name="Bills G."/>
            <person name="Bluhm B."/>
            <person name="Cannon C."/>
            <person name="Castanera R."/>
            <person name="Culley D."/>
            <person name="Daum C."/>
            <person name="Ezra D."/>
            <person name="Gonzalez J."/>
            <person name="Henrissat B."/>
            <person name="Kuo A."/>
            <person name="Liang C."/>
            <person name="Lipzen A."/>
            <person name="Lutzoni F."/>
            <person name="Magnuson J."/>
            <person name="Mondo S."/>
            <person name="Nolan M."/>
            <person name="Ohm R."/>
            <person name="Pangilinan J."/>
            <person name="Park H.-J."/>
            <person name="Ramirez L."/>
            <person name="Alfaro M."/>
            <person name="Sun H."/>
            <person name="Tritt A."/>
            <person name="Yoshinaga Y."/>
            <person name="Zwiers L.-H."/>
            <person name="Turgeon B."/>
            <person name="Goodwin S."/>
            <person name="Spatafora J."/>
            <person name="Crous P."/>
            <person name="Grigoriev I."/>
        </authorList>
    </citation>
    <scope>NUCLEOTIDE SEQUENCE [LARGE SCALE GENOMIC DNA]</scope>
    <source>
        <strain evidence="2">CBS 304.66</strain>
    </source>
</reference>
<dbReference type="AlphaFoldDB" id="A0A9P4NB48"/>